<organism evidence="2">
    <name type="scientific">marine sediment metagenome</name>
    <dbReference type="NCBI Taxonomy" id="412755"/>
    <lineage>
        <taxon>unclassified sequences</taxon>
        <taxon>metagenomes</taxon>
        <taxon>ecological metagenomes</taxon>
    </lineage>
</organism>
<dbReference type="EMBL" id="BARS01018364">
    <property type="protein sequence ID" value="GAF93633.1"/>
    <property type="molecule type" value="Genomic_DNA"/>
</dbReference>
<feature type="domain" description="NAD-dependent epimerase/dehydratase" evidence="1">
    <location>
        <begin position="15"/>
        <end position="138"/>
    </location>
</feature>
<comment type="caution">
    <text evidence="2">The sequence shown here is derived from an EMBL/GenBank/DDBJ whole genome shotgun (WGS) entry which is preliminary data.</text>
</comment>
<dbReference type="PANTHER" id="PTHR43725">
    <property type="entry name" value="UDP-GLUCOSE 4-EPIMERASE"/>
    <property type="match status" value="1"/>
</dbReference>
<dbReference type="InterPro" id="IPR001509">
    <property type="entry name" value="Epimerase_deHydtase"/>
</dbReference>
<proteinExistence type="predicted"/>
<sequence length="143" mass="15968">MNDQSSIINHQSLCIVTGGAGFIGSHIARKLVNENHQVIIIDNLCEGKLENIADIKHKIKFYKQDILNLKFLQKIFKGVDFVFHEAALRSVERSVNNPVETNKVNTEGTLNVLMAARDNKVKRVIFAGSSSSYGKQKSKVLTE</sequence>
<reference evidence="2" key="1">
    <citation type="journal article" date="2014" name="Front. Microbiol.">
        <title>High frequency of phylogenetically diverse reductive dehalogenase-homologous genes in deep subseafloor sedimentary metagenomes.</title>
        <authorList>
            <person name="Kawai M."/>
            <person name="Futagami T."/>
            <person name="Toyoda A."/>
            <person name="Takaki Y."/>
            <person name="Nishi S."/>
            <person name="Hori S."/>
            <person name="Arai W."/>
            <person name="Tsubouchi T."/>
            <person name="Morono Y."/>
            <person name="Uchiyama I."/>
            <person name="Ito T."/>
            <person name="Fujiyama A."/>
            <person name="Inagaki F."/>
            <person name="Takami H."/>
        </authorList>
    </citation>
    <scope>NUCLEOTIDE SEQUENCE</scope>
    <source>
        <strain evidence="2">Expedition CK06-06</strain>
    </source>
</reference>
<dbReference type="Pfam" id="PF01370">
    <property type="entry name" value="Epimerase"/>
    <property type="match status" value="1"/>
</dbReference>
<dbReference type="Gene3D" id="3.40.50.720">
    <property type="entry name" value="NAD(P)-binding Rossmann-like Domain"/>
    <property type="match status" value="1"/>
</dbReference>
<dbReference type="SUPFAM" id="SSF51735">
    <property type="entry name" value="NAD(P)-binding Rossmann-fold domains"/>
    <property type="match status" value="1"/>
</dbReference>
<accession>X0TJC4</accession>
<protein>
    <recommendedName>
        <fullName evidence="1">NAD-dependent epimerase/dehydratase domain-containing protein</fullName>
    </recommendedName>
</protein>
<dbReference type="InterPro" id="IPR036291">
    <property type="entry name" value="NAD(P)-bd_dom_sf"/>
</dbReference>
<gene>
    <name evidence="2" type="ORF">S01H1_29884</name>
</gene>
<evidence type="ECO:0000259" key="1">
    <source>
        <dbReference type="Pfam" id="PF01370"/>
    </source>
</evidence>
<feature type="non-terminal residue" evidence="2">
    <location>
        <position position="143"/>
    </location>
</feature>
<dbReference type="AlphaFoldDB" id="X0TJC4"/>
<evidence type="ECO:0000313" key="2">
    <source>
        <dbReference type="EMBL" id="GAF93633.1"/>
    </source>
</evidence>
<name>X0TJC4_9ZZZZ</name>